<evidence type="ECO:0000313" key="6">
    <source>
        <dbReference type="Proteomes" id="UP000537204"/>
    </source>
</evidence>
<dbReference type="InterPro" id="IPR009057">
    <property type="entry name" value="Homeodomain-like_sf"/>
</dbReference>
<dbReference type="SUPFAM" id="SSF46689">
    <property type="entry name" value="Homeodomain-like"/>
    <property type="match status" value="1"/>
</dbReference>
<protein>
    <submittedName>
        <fullName evidence="5">AraC-like DNA-binding protein</fullName>
    </submittedName>
</protein>
<dbReference type="Pfam" id="PF12833">
    <property type="entry name" value="HTH_18"/>
    <property type="match status" value="1"/>
</dbReference>
<evidence type="ECO:0000256" key="2">
    <source>
        <dbReference type="ARBA" id="ARBA00023125"/>
    </source>
</evidence>
<dbReference type="Gene3D" id="1.10.10.60">
    <property type="entry name" value="Homeodomain-like"/>
    <property type="match status" value="1"/>
</dbReference>
<organism evidence="5 6">
    <name type="scientific">Pedobacter cryoconitis</name>
    <dbReference type="NCBI Taxonomy" id="188932"/>
    <lineage>
        <taxon>Bacteria</taxon>
        <taxon>Pseudomonadati</taxon>
        <taxon>Bacteroidota</taxon>
        <taxon>Sphingobacteriia</taxon>
        <taxon>Sphingobacteriales</taxon>
        <taxon>Sphingobacteriaceae</taxon>
        <taxon>Pedobacter</taxon>
    </lineage>
</organism>
<dbReference type="PROSITE" id="PS01124">
    <property type="entry name" value="HTH_ARAC_FAMILY_2"/>
    <property type="match status" value="1"/>
</dbReference>
<proteinExistence type="predicted"/>
<dbReference type="InterPro" id="IPR020449">
    <property type="entry name" value="Tscrpt_reg_AraC-type_HTH"/>
</dbReference>
<dbReference type="Proteomes" id="UP000537204">
    <property type="component" value="Unassembled WGS sequence"/>
</dbReference>
<dbReference type="InterPro" id="IPR003313">
    <property type="entry name" value="AraC-bd"/>
</dbReference>
<dbReference type="AlphaFoldDB" id="A0A7W8ZPC1"/>
<name>A0A7W8ZPC1_9SPHI</name>
<dbReference type="SMART" id="SM00342">
    <property type="entry name" value="HTH_ARAC"/>
    <property type="match status" value="1"/>
</dbReference>
<feature type="domain" description="HTH araC/xylS-type" evidence="4">
    <location>
        <begin position="193"/>
        <end position="291"/>
    </location>
</feature>
<sequence>MGKVPVRQINVTRKVNLTQKEPVFSDNFSIRDIGGLLAEGDMLQELHRHDFFYILFLEKGKGDHIIDFNSYTICDHSVFVMRPGQVHSLLLKAESTGYLIQFVPDFYNSGDKLSNQLLRKASKLNCYPLSADSTSKIQVVLNYIFQEYMSKQEGYQEVIKAGLNIFFIEMVRQQQYSKVPFKESSPYMQERLDEFLQLLETHILSHKQVSQYAEMLNLSNYQLNTITKTTLGKTCSQLINEYVILESKRYILATSDQVNQLAYHLGFEDVSYFIRFFKKHTGYSPEAFRNN</sequence>
<dbReference type="PANTHER" id="PTHR43280">
    <property type="entry name" value="ARAC-FAMILY TRANSCRIPTIONAL REGULATOR"/>
    <property type="match status" value="1"/>
</dbReference>
<dbReference type="GO" id="GO:0043565">
    <property type="term" value="F:sequence-specific DNA binding"/>
    <property type="evidence" value="ECO:0007669"/>
    <property type="project" value="InterPro"/>
</dbReference>
<dbReference type="EMBL" id="JACHCE010000006">
    <property type="protein sequence ID" value="MBB5637706.1"/>
    <property type="molecule type" value="Genomic_DNA"/>
</dbReference>
<dbReference type="InterPro" id="IPR037923">
    <property type="entry name" value="HTH-like"/>
</dbReference>
<dbReference type="InterPro" id="IPR018060">
    <property type="entry name" value="HTH_AraC"/>
</dbReference>
<keyword evidence="2 5" id="KW-0238">DNA-binding</keyword>
<dbReference type="SUPFAM" id="SSF51215">
    <property type="entry name" value="Regulatory protein AraC"/>
    <property type="match status" value="1"/>
</dbReference>
<keyword evidence="3" id="KW-0804">Transcription</keyword>
<evidence type="ECO:0000256" key="1">
    <source>
        <dbReference type="ARBA" id="ARBA00023015"/>
    </source>
</evidence>
<keyword evidence="1" id="KW-0805">Transcription regulation</keyword>
<comment type="caution">
    <text evidence="5">The sequence shown here is derived from an EMBL/GenBank/DDBJ whole genome shotgun (WGS) entry which is preliminary data.</text>
</comment>
<dbReference type="Pfam" id="PF02311">
    <property type="entry name" value="AraC_binding"/>
    <property type="match status" value="1"/>
</dbReference>
<accession>A0A7W8ZPC1</accession>
<gene>
    <name evidence="5" type="ORF">HDE68_003631</name>
</gene>
<reference evidence="5 6" key="1">
    <citation type="submission" date="2020-08" db="EMBL/GenBank/DDBJ databases">
        <title>Genomic Encyclopedia of Type Strains, Phase IV (KMG-V): Genome sequencing to study the core and pangenomes of soil and plant-associated prokaryotes.</title>
        <authorList>
            <person name="Whitman W."/>
        </authorList>
    </citation>
    <scope>NUCLEOTIDE SEQUENCE [LARGE SCALE GENOMIC DNA]</scope>
    <source>
        <strain evidence="5 6">S3M1</strain>
    </source>
</reference>
<evidence type="ECO:0000259" key="4">
    <source>
        <dbReference type="PROSITE" id="PS01124"/>
    </source>
</evidence>
<dbReference type="PRINTS" id="PR00032">
    <property type="entry name" value="HTHARAC"/>
</dbReference>
<dbReference type="RefSeq" id="WP_183883574.1">
    <property type="nucleotide sequence ID" value="NZ_JACHCE010000006.1"/>
</dbReference>
<dbReference type="PANTHER" id="PTHR43280:SF32">
    <property type="entry name" value="TRANSCRIPTIONAL REGULATORY PROTEIN"/>
    <property type="match status" value="1"/>
</dbReference>
<dbReference type="GO" id="GO:0003700">
    <property type="term" value="F:DNA-binding transcription factor activity"/>
    <property type="evidence" value="ECO:0007669"/>
    <property type="project" value="InterPro"/>
</dbReference>
<evidence type="ECO:0000313" key="5">
    <source>
        <dbReference type="EMBL" id="MBB5637706.1"/>
    </source>
</evidence>
<evidence type="ECO:0000256" key="3">
    <source>
        <dbReference type="ARBA" id="ARBA00023163"/>
    </source>
</evidence>